<dbReference type="GO" id="GO:0016853">
    <property type="term" value="F:isomerase activity"/>
    <property type="evidence" value="ECO:0007669"/>
    <property type="project" value="UniProtKB-KW"/>
</dbReference>
<keyword evidence="5 6" id="KW-0413">Isomerase</keyword>
<keyword evidence="4 6" id="KW-0324">Glycolysis</keyword>
<dbReference type="PROSITE" id="PS51440">
    <property type="entry name" value="TIM_2"/>
    <property type="match status" value="1"/>
</dbReference>
<dbReference type="Gene3D" id="3.20.20.70">
    <property type="entry name" value="Aldolase class I"/>
    <property type="match status" value="1"/>
</dbReference>
<sequence>MFWLLQELIKHKLIRELVEGKVSPNYPCTFLQNHDDVTIIITEEAATLLKPTISKKINLKEKQMERKKIIIGNWKMYKNIEETQFFLNEFNKLIKTKNIKYDYGIAASFTNLPLLKMNKISALIIATQNCHYETEGAYTGEISIKMLKDMMVSHVIIGHSERRIYFNEVDETINKKLHSLFNANIIPILCCGETLNQYENKKTNEVIKNQIKLALKNIKAENIAKLVIAYEPIWAIGTGKTATVQQAQTVCKMIREFISELYNKNVAEQVRIQYGGSVKTDNIKLILSEPDIDGALVGGASLVPQSFFDLLI</sequence>
<comment type="subunit">
    <text evidence="6 7">Homodimer.</text>
</comment>
<organism evidence="8 9">
    <name type="scientific">Spiroplasma ixodetis</name>
    <dbReference type="NCBI Taxonomy" id="2141"/>
    <lineage>
        <taxon>Bacteria</taxon>
        <taxon>Bacillati</taxon>
        <taxon>Mycoplasmatota</taxon>
        <taxon>Mollicutes</taxon>
        <taxon>Entomoplasmatales</taxon>
        <taxon>Spiroplasmataceae</taxon>
        <taxon>Spiroplasma</taxon>
    </lineage>
</organism>
<evidence type="ECO:0000313" key="9">
    <source>
        <dbReference type="Proteomes" id="UP001473424"/>
    </source>
</evidence>
<dbReference type="InterPro" id="IPR035990">
    <property type="entry name" value="TIM_sf"/>
</dbReference>
<dbReference type="Gene3D" id="3.40.50.1360">
    <property type="match status" value="1"/>
</dbReference>
<comment type="similarity">
    <text evidence="1 6 7">Belongs to the triosephosphate isomerase family.</text>
</comment>
<feature type="binding site" evidence="6">
    <location>
        <begin position="298"/>
        <end position="299"/>
    </location>
    <ligand>
        <name>substrate</name>
    </ligand>
</feature>
<evidence type="ECO:0000256" key="5">
    <source>
        <dbReference type="ARBA" id="ARBA00023235"/>
    </source>
</evidence>
<dbReference type="PROSITE" id="PS00171">
    <property type="entry name" value="TIM_1"/>
    <property type="match status" value="1"/>
</dbReference>
<evidence type="ECO:0000256" key="3">
    <source>
        <dbReference type="ARBA" id="ARBA00022490"/>
    </source>
</evidence>
<dbReference type="NCBIfam" id="TIGR00419">
    <property type="entry name" value="tim"/>
    <property type="match status" value="1"/>
</dbReference>
<evidence type="ECO:0000256" key="7">
    <source>
        <dbReference type="RuleBase" id="RU363013"/>
    </source>
</evidence>
<evidence type="ECO:0000313" key="8">
    <source>
        <dbReference type="EMBL" id="BET38907.1"/>
    </source>
</evidence>
<evidence type="ECO:0000256" key="1">
    <source>
        <dbReference type="ARBA" id="ARBA00007422"/>
    </source>
</evidence>
<reference evidence="9" key="1">
    <citation type="journal article" date="2024" name="FEMS Microbiol. Lett.">
        <title>Genomic insights into Spiroplasma endosymbionts that induce male-killing and protective phenotypes in the pea aphid.</title>
        <authorList>
            <person name="Arai H."/>
            <person name="Legeai F."/>
            <person name="Kageyama D."/>
            <person name="Sugio A."/>
            <person name="Simon J.C."/>
        </authorList>
    </citation>
    <scope>NUCLEOTIDE SEQUENCE [LARGE SCALE GENOMIC DNA]</scope>
    <source>
        <strain evidence="9">sAp269</strain>
    </source>
</reference>
<dbReference type="InterPro" id="IPR013785">
    <property type="entry name" value="Aldolase_TIM"/>
</dbReference>
<dbReference type="PANTHER" id="PTHR21139">
    <property type="entry name" value="TRIOSEPHOSPHATE ISOMERASE"/>
    <property type="match status" value="1"/>
</dbReference>
<dbReference type="EC" id="5.3.1.1" evidence="6 7"/>
<comment type="pathway">
    <text evidence="6 7">Carbohydrate biosynthesis; gluconeogenesis.</text>
</comment>
<dbReference type="InterPro" id="IPR037171">
    <property type="entry name" value="NagB/RpiA_transferase-like"/>
</dbReference>
<accession>A0ABM8JPS5</accession>
<dbReference type="HAMAP" id="MF_00147_B">
    <property type="entry name" value="TIM_B"/>
    <property type="match status" value="1"/>
</dbReference>
<dbReference type="InterPro" id="IPR000652">
    <property type="entry name" value="Triosephosphate_isomerase"/>
</dbReference>
<keyword evidence="2 6" id="KW-0312">Gluconeogenesis</keyword>
<comment type="subcellular location">
    <subcellularLocation>
        <location evidence="6 7">Cytoplasm</location>
    </subcellularLocation>
</comment>
<dbReference type="SUPFAM" id="SSF100950">
    <property type="entry name" value="NagB/RpiA/CoA transferase-like"/>
    <property type="match status" value="1"/>
</dbReference>
<dbReference type="EMBL" id="AP028955">
    <property type="protein sequence ID" value="BET38907.1"/>
    <property type="molecule type" value="Genomic_DNA"/>
</dbReference>
<evidence type="ECO:0000256" key="6">
    <source>
        <dbReference type="HAMAP-Rule" id="MF_00147"/>
    </source>
</evidence>
<feature type="binding site" evidence="6">
    <location>
        <begin position="73"/>
        <end position="75"/>
    </location>
    <ligand>
        <name>substrate</name>
    </ligand>
</feature>
<feature type="binding site" evidence="6">
    <location>
        <position position="237"/>
    </location>
    <ligand>
        <name>substrate</name>
    </ligand>
</feature>
<comment type="pathway">
    <text evidence="6 7">Carbohydrate degradation; glycolysis; D-glyceraldehyde 3-phosphate from glycerone phosphate: step 1/1.</text>
</comment>
<dbReference type="SUPFAM" id="SSF51351">
    <property type="entry name" value="Triosephosphate isomerase (TIM)"/>
    <property type="match status" value="1"/>
</dbReference>
<keyword evidence="9" id="KW-1185">Reference proteome</keyword>
<evidence type="ECO:0000256" key="4">
    <source>
        <dbReference type="ARBA" id="ARBA00023152"/>
    </source>
</evidence>
<proteinExistence type="inferred from homology"/>
<feature type="active site" description="Electrophile" evidence="6">
    <location>
        <position position="159"/>
    </location>
</feature>
<feature type="active site" description="Proton acceptor" evidence="6">
    <location>
        <position position="231"/>
    </location>
</feature>
<feature type="binding site" evidence="6">
    <location>
        <position position="277"/>
    </location>
    <ligand>
        <name>substrate</name>
    </ligand>
</feature>
<comment type="catalytic activity">
    <reaction evidence="6 7">
        <text>D-glyceraldehyde 3-phosphate = dihydroxyacetone phosphate</text>
        <dbReference type="Rhea" id="RHEA:18585"/>
        <dbReference type="ChEBI" id="CHEBI:57642"/>
        <dbReference type="ChEBI" id="CHEBI:59776"/>
        <dbReference type="EC" id="5.3.1.1"/>
    </reaction>
</comment>
<protein>
    <recommendedName>
        <fullName evidence="6 7">Triosephosphate isomerase</fullName>
        <shortName evidence="6">TIM</shortName>
        <shortName evidence="6">TPI</shortName>
        <ecNumber evidence="6 7">5.3.1.1</ecNumber>
    </recommendedName>
    <alternativeName>
        <fullName evidence="6">Triose-phosphate isomerase</fullName>
    </alternativeName>
</protein>
<dbReference type="Proteomes" id="UP001473424">
    <property type="component" value="Chromosome"/>
</dbReference>
<dbReference type="Pfam" id="PF00121">
    <property type="entry name" value="TIM"/>
    <property type="match status" value="1"/>
</dbReference>
<dbReference type="CDD" id="cd00311">
    <property type="entry name" value="TIM"/>
    <property type="match status" value="1"/>
</dbReference>
<evidence type="ECO:0000256" key="2">
    <source>
        <dbReference type="ARBA" id="ARBA00022432"/>
    </source>
</evidence>
<dbReference type="PANTHER" id="PTHR21139:SF42">
    <property type="entry name" value="TRIOSEPHOSPHATE ISOMERASE"/>
    <property type="match status" value="1"/>
</dbReference>
<dbReference type="InterPro" id="IPR022896">
    <property type="entry name" value="TrioseP_Isoase_bac/euk"/>
</dbReference>
<name>A0ABM8JPS5_9MOLU</name>
<comment type="function">
    <text evidence="6">Involved in the gluconeogenesis. Catalyzes stereospecifically the conversion of dihydroxyacetone phosphate (DHAP) to D-glyceraldehyde-3-phosphate (G3P).</text>
</comment>
<keyword evidence="3 6" id="KW-0963">Cytoplasm</keyword>
<dbReference type="InterPro" id="IPR020861">
    <property type="entry name" value="Triosephosphate_isomerase_AS"/>
</dbReference>
<gene>
    <name evidence="6 8" type="primary">tpiA</name>
    <name evidence="8" type="ORF">SAP269_14960</name>
</gene>